<evidence type="ECO:0000313" key="2">
    <source>
        <dbReference type="EMBL" id="KIM75229.1"/>
    </source>
</evidence>
<dbReference type="InParanoid" id="A0A0C3F5E3"/>
<feature type="compositionally biased region" description="Low complexity" evidence="1">
    <location>
        <begin position="83"/>
        <end position="105"/>
    </location>
</feature>
<keyword evidence="3" id="KW-1185">Reference proteome</keyword>
<sequence length="221" mass="23115">MTDNYDEEVTRRPNTMVSYDSLASNHPPAASIGQQIIQASLSPDANSVNSCQISSIPSTVDRALLSGSLRSPAATYTVSIEGSTTAPSLPALPTSPSTHLTTTAPVLPDNEPGGLVFSLRTSGGGQAQIHQKGGCSSFRSDQNSFDRDESSPRILIGGLVEHPQMGFRLYNGAAPNSGNKESVLGIPKAGTLLEDDILEVTIPVVRDVVHISTSGPCVPPH</sequence>
<feature type="region of interest" description="Disordered" evidence="1">
    <location>
        <begin position="83"/>
        <end position="107"/>
    </location>
</feature>
<protein>
    <submittedName>
        <fullName evidence="2">Uncharacterized protein</fullName>
    </submittedName>
</protein>
<dbReference type="AlphaFoldDB" id="A0A0C3F5E3"/>
<dbReference type="HOGENOM" id="CLU_1251090_0_0_1"/>
<gene>
    <name evidence="2" type="ORF">PILCRDRAFT_827473</name>
</gene>
<proteinExistence type="predicted"/>
<feature type="region of interest" description="Disordered" evidence="1">
    <location>
        <begin position="130"/>
        <end position="149"/>
    </location>
</feature>
<accession>A0A0C3F5E3</accession>
<reference evidence="2 3" key="1">
    <citation type="submission" date="2014-04" db="EMBL/GenBank/DDBJ databases">
        <authorList>
            <consortium name="DOE Joint Genome Institute"/>
            <person name="Kuo A."/>
            <person name="Tarkka M."/>
            <person name="Buscot F."/>
            <person name="Kohler A."/>
            <person name="Nagy L.G."/>
            <person name="Floudas D."/>
            <person name="Copeland A."/>
            <person name="Barry K.W."/>
            <person name="Cichocki N."/>
            <person name="Veneault-Fourrey C."/>
            <person name="LaButti K."/>
            <person name="Lindquist E.A."/>
            <person name="Lipzen A."/>
            <person name="Lundell T."/>
            <person name="Morin E."/>
            <person name="Murat C."/>
            <person name="Sun H."/>
            <person name="Tunlid A."/>
            <person name="Henrissat B."/>
            <person name="Grigoriev I.V."/>
            <person name="Hibbett D.S."/>
            <person name="Martin F."/>
            <person name="Nordberg H.P."/>
            <person name="Cantor M.N."/>
            <person name="Hua S.X."/>
        </authorList>
    </citation>
    <scope>NUCLEOTIDE SEQUENCE [LARGE SCALE GENOMIC DNA]</scope>
    <source>
        <strain evidence="2 3">F 1598</strain>
    </source>
</reference>
<organism evidence="2 3">
    <name type="scientific">Piloderma croceum (strain F 1598)</name>
    <dbReference type="NCBI Taxonomy" id="765440"/>
    <lineage>
        <taxon>Eukaryota</taxon>
        <taxon>Fungi</taxon>
        <taxon>Dikarya</taxon>
        <taxon>Basidiomycota</taxon>
        <taxon>Agaricomycotina</taxon>
        <taxon>Agaricomycetes</taxon>
        <taxon>Agaricomycetidae</taxon>
        <taxon>Atheliales</taxon>
        <taxon>Atheliaceae</taxon>
        <taxon>Piloderma</taxon>
    </lineage>
</organism>
<reference evidence="3" key="2">
    <citation type="submission" date="2015-01" db="EMBL/GenBank/DDBJ databases">
        <title>Evolutionary Origins and Diversification of the Mycorrhizal Mutualists.</title>
        <authorList>
            <consortium name="DOE Joint Genome Institute"/>
            <consortium name="Mycorrhizal Genomics Consortium"/>
            <person name="Kohler A."/>
            <person name="Kuo A."/>
            <person name="Nagy L.G."/>
            <person name="Floudas D."/>
            <person name="Copeland A."/>
            <person name="Barry K.W."/>
            <person name="Cichocki N."/>
            <person name="Veneault-Fourrey C."/>
            <person name="LaButti K."/>
            <person name="Lindquist E.A."/>
            <person name="Lipzen A."/>
            <person name="Lundell T."/>
            <person name="Morin E."/>
            <person name="Murat C."/>
            <person name="Riley R."/>
            <person name="Ohm R."/>
            <person name="Sun H."/>
            <person name="Tunlid A."/>
            <person name="Henrissat B."/>
            <person name="Grigoriev I.V."/>
            <person name="Hibbett D.S."/>
            <person name="Martin F."/>
        </authorList>
    </citation>
    <scope>NUCLEOTIDE SEQUENCE [LARGE SCALE GENOMIC DNA]</scope>
    <source>
        <strain evidence="3">F 1598</strain>
    </source>
</reference>
<name>A0A0C3F5E3_PILCF</name>
<dbReference type="EMBL" id="KN833049">
    <property type="protein sequence ID" value="KIM75229.1"/>
    <property type="molecule type" value="Genomic_DNA"/>
</dbReference>
<evidence type="ECO:0000313" key="3">
    <source>
        <dbReference type="Proteomes" id="UP000054166"/>
    </source>
</evidence>
<dbReference type="Proteomes" id="UP000054166">
    <property type="component" value="Unassembled WGS sequence"/>
</dbReference>
<evidence type="ECO:0000256" key="1">
    <source>
        <dbReference type="SAM" id="MobiDB-lite"/>
    </source>
</evidence>